<gene>
    <name evidence="1" type="ORF">HCG48_04645</name>
</gene>
<reference evidence="1 2" key="1">
    <citation type="submission" date="2020-04" db="EMBL/GenBank/DDBJ databases">
        <authorList>
            <person name="Basu S."/>
            <person name="Maruthanayagam V."/>
            <person name="Chakraborty S."/>
            <person name="Pramanik A."/>
            <person name="Mukherjee J."/>
            <person name="Brink B."/>
        </authorList>
    </citation>
    <scope>NUCLEOTIDE SEQUENCE [LARGE SCALE GENOMIC DNA]</scope>
    <source>
        <strain evidence="1 2">AP17</strain>
    </source>
</reference>
<evidence type="ECO:0000313" key="2">
    <source>
        <dbReference type="Proteomes" id="UP000500857"/>
    </source>
</evidence>
<dbReference type="AlphaFoldDB" id="A0A6H1TW24"/>
<sequence length="55" mass="6338">MADRERFGSSPSKSIKRDVFVLANRRHKFLDFIGIRAASDRVSYGVKTRRAIARQ</sequence>
<organism evidence="1 2">
    <name type="scientific">Oxynema aestuarii AP17</name>
    <dbReference type="NCBI Taxonomy" id="2064643"/>
    <lineage>
        <taxon>Bacteria</taxon>
        <taxon>Bacillati</taxon>
        <taxon>Cyanobacteriota</taxon>
        <taxon>Cyanophyceae</taxon>
        <taxon>Oscillatoriophycideae</taxon>
        <taxon>Oscillatoriales</taxon>
        <taxon>Oscillatoriaceae</taxon>
        <taxon>Oxynema</taxon>
        <taxon>Oxynema aestuarii</taxon>
    </lineage>
</organism>
<dbReference type="KEGG" id="oxy:HCG48_04645"/>
<accession>A0A6H1TW24</accession>
<name>A0A6H1TW24_9CYAN</name>
<dbReference type="Proteomes" id="UP000500857">
    <property type="component" value="Chromosome"/>
</dbReference>
<dbReference type="RefSeq" id="WP_168568110.1">
    <property type="nucleotide sequence ID" value="NZ_CP051167.1"/>
</dbReference>
<dbReference type="EMBL" id="CP051167">
    <property type="protein sequence ID" value="QIZ69953.1"/>
    <property type="molecule type" value="Genomic_DNA"/>
</dbReference>
<proteinExistence type="predicted"/>
<protein>
    <submittedName>
        <fullName evidence="1">Uncharacterized protein</fullName>
    </submittedName>
</protein>
<evidence type="ECO:0000313" key="1">
    <source>
        <dbReference type="EMBL" id="QIZ69953.1"/>
    </source>
</evidence>
<keyword evidence="2" id="KW-1185">Reference proteome</keyword>